<keyword evidence="2" id="KW-1185">Reference proteome</keyword>
<reference evidence="2" key="1">
    <citation type="submission" date="2016-10" db="EMBL/GenBank/DDBJ databases">
        <authorList>
            <person name="Varghese N."/>
            <person name="Submissions S."/>
        </authorList>
    </citation>
    <scope>NUCLEOTIDE SEQUENCE [LARGE SCALE GENOMIC DNA]</scope>
    <source>
        <strain evidence="2">ATCC 25963</strain>
    </source>
</reference>
<dbReference type="OrthoDB" id="137015at2"/>
<protein>
    <submittedName>
        <fullName evidence="1">Uncharacterized protein</fullName>
    </submittedName>
</protein>
<sequence length="149" mass="16923">MYPCAAAFTNIPRRYFSVKKQRAVDVHEAELLAIARAWLTAAWDYVHALASDFAVHDEFSALAPGRAPPRDLPAFIRQEQSYAPDLNDGVRVNIAPLQLARLLAADVLPAKDLEKALKDRARWRSDERRWCRSGRLPHPGWWPDSPPSR</sequence>
<evidence type="ECO:0000313" key="1">
    <source>
        <dbReference type="EMBL" id="SFE05827.1"/>
    </source>
</evidence>
<dbReference type="RefSeq" id="WP_096331334.1">
    <property type="nucleotide sequence ID" value="NZ_FOMX01000008.1"/>
</dbReference>
<name>A0A1I1XEQ2_9BACT</name>
<evidence type="ECO:0000313" key="2">
    <source>
        <dbReference type="Proteomes" id="UP000199400"/>
    </source>
</evidence>
<gene>
    <name evidence="1" type="ORF">SAMN02745121_02801</name>
</gene>
<dbReference type="AlphaFoldDB" id="A0A1I1XEQ2"/>
<dbReference type="Proteomes" id="UP000199400">
    <property type="component" value="Unassembled WGS sequence"/>
</dbReference>
<organism evidence="1 2">
    <name type="scientific">Nannocystis exedens</name>
    <dbReference type="NCBI Taxonomy" id="54"/>
    <lineage>
        <taxon>Bacteria</taxon>
        <taxon>Pseudomonadati</taxon>
        <taxon>Myxococcota</taxon>
        <taxon>Polyangia</taxon>
        <taxon>Nannocystales</taxon>
        <taxon>Nannocystaceae</taxon>
        <taxon>Nannocystis</taxon>
    </lineage>
</organism>
<dbReference type="EMBL" id="FOMX01000008">
    <property type="protein sequence ID" value="SFE05827.1"/>
    <property type="molecule type" value="Genomic_DNA"/>
</dbReference>
<proteinExistence type="predicted"/>
<accession>A0A1I1XEQ2</accession>